<keyword evidence="3" id="KW-1185">Reference proteome</keyword>
<gene>
    <name evidence="2" type="ORF">FGO68_gene17238</name>
</gene>
<accession>A0A8J8NII3</accession>
<feature type="signal peptide" evidence="1">
    <location>
        <begin position="1"/>
        <end position="22"/>
    </location>
</feature>
<protein>
    <submittedName>
        <fullName evidence="2">Uncharacterized protein</fullName>
    </submittedName>
</protein>
<organism evidence="2 3">
    <name type="scientific">Halteria grandinella</name>
    <dbReference type="NCBI Taxonomy" id="5974"/>
    <lineage>
        <taxon>Eukaryota</taxon>
        <taxon>Sar</taxon>
        <taxon>Alveolata</taxon>
        <taxon>Ciliophora</taxon>
        <taxon>Intramacronucleata</taxon>
        <taxon>Spirotrichea</taxon>
        <taxon>Stichotrichia</taxon>
        <taxon>Sporadotrichida</taxon>
        <taxon>Halteriidae</taxon>
        <taxon>Halteria</taxon>
    </lineage>
</organism>
<name>A0A8J8NII3_HALGN</name>
<proteinExistence type="predicted"/>
<feature type="chain" id="PRO_5035256065" evidence="1">
    <location>
        <begin position="23"/>
        <end position="224"/>
    </location>
</feature>
<dbReference type="AlphaFoldDB" id="A0A8J8NII3"/>
<keyword evidence="1" id="KW-0732">Signal</keyword>
<dbReference type="EMBL" id="RRYP01015064">
    <property type="protein sequence ID" value="TNV75683.1"/>
    <property type="molecule type" value="Genomic_DNA"/>
</dbReference>
<sequence length="224" mass="25215">MKISIQAALLLGLILLLQEAESVQLNHTPDVVTHITPANFTPSLTLTSHLEFSNPKEPIMHFRLDLINFNISGWNAYSGRLGAGFNWVSEVDSEKSDGVLCNAVISLDSRKDQLNCLDSFLANPQNHLASQVDRTINVDFIRELSSTSYNQDLSFANFTGYFTRPLVTNDTLNDLNLTQGEKHRLSAIFGYWTGTWMRDFQIIEFDFEVPSIPSESELLSPFLL</sequence>
<evidence type="ECO:0000256" key="1">
    <source>
        <dbReference type="SAM" id="SignalP"/>
    </source>
</evidence>
<reference evidence="2" key="1">
    <citation type="submission" date="2019-06" db="EMBL/GenBank/DDBJ databases">
        <authorList>
            <person name="Zheng W."/>
        </authorList>
    </citation>
    <scope>NUCLEOTIDE SEQUENCE</scope>
    <source>
        <strain evidence="2">QDHG01</strain>
    </source>
</reference>
<evidence type="ECO:0000313" key="3">
    <source>
        <dbReference type="Proteomes" id="UP000785679"/>
    </source>
</evidence>
<comment type="caution">
    <text evidence="2">The sequence shown here is derived from an EMBL/GenBank/DDBJ whole genome shotgun (WGS) entry which is preliminary data.</text>
</comment>
<evidence type="ECO:0000313" key="2">
    <source>
        <dbReference type="EMBL" id="TNV75683.1"/>
    </source>
</evidence>
<dbReference type="Proteomes" id="UP000785679">
    <property type="component" value="Unassembled WGS sequence"/>
</dbReference>